<dbReference type="NCBIfam" id="NF005877">
    <property type="entry name" value="PRK07824.1"/>
    <property type="match status" value="1"/>
</dbReference>
<dbReference type="EMBL" id="CP008944">
    <property type="protein sequence ID" value="AIG63614.1"/>
    <property type="molecule type" value="Genomic_DNA"/>
</dbReference>
<evidence type="ECO:0000259" key="2">
    <source>
        <dbReference type="Pfam" id="PF13193"/>
    </source>
</evidence>
<dbReference type="InterPro" id="IPR025110">
    <property type="entry name" value="AMP-bd_C"/>
</dbReference>
<evidence type="ECO:0000313" key="3">
    <source>
        <dbReference type="EMBL" id="AIG63614.1"/>
    </source>
</evidence>
<reference evidence="3 4" key="1">
    <citation type="submission" date="2014-07" db="EMBL/GenBank/DDBJ databases">
        <title>Complete genome sequence of Corynebacterium atypicum DSM 44849: identifiction of the mycolic acid biosynthesis genes.</title>
        <authorList>
            <person name="Tippelt A."/>
            <person name="Mollmann S."/>
            <person name="Albersmeier A."/>
            <person name="Jaenicke S."/>
            <person name="Ruckert C."/>
            <person name="Tauch A."/>
        </authorList>
    </citation>
    <scope>NUCLEOTIDE SEQUENCE [LARGE SCALE GENOMIC DNA]</scope>
    <source>
        <strain evidence="3 4">R2070</strain>
    </source>
</reference>
<dbReference type="InterPro" id="IPR045851">
    <property type="entry name" value="AMP-bd_C_sf"/>
</dbReference>
<accession>A0ABM5QLI1</accession>
<gene>
    <name evidence="3" type="ORF">CATYP_01750</name>
</gene>
<dbReference type="PANTHER" id="PTHR43767">
    <property type="entry name" value="LONG-CHAIN-FATTY-ACID--COA LIGASE"/>
    <property type="match status" value="1"/>
</dbReference>
<feature type="domain" description="AMP-binding enzyme C-terminal" evidence="2">
    <location>
        <begin position="300"/>
        <end position="368"/>
    </location>
</feature>
<dbReference type="InterPro" id="IPR050237">
    <property type="entry name" value="ATP-dep_AMP-bd_enzyme"/>
</dbReference>
<dbReference type="PROSITE" id="PS00455">
    <property type="entry name" value="AMP_BINDING"/>
    <property type="match status" value="1"/>
</dbReference>
<proteinExistence type="predicted"/>
<evidence type="ECO:0000313" key="4">
    <source>
        <dbReference type="Proteomes" id="UP000028504"/>
    </source>
</evidence>
<dbReference type="Proteomes" id="UP000028504">
    <property type="component" value="Chromosome"/>
</dbReference>
<keyword evidence="4" id="KW-1185">Reference proteome</keyword>
<dbReference type="PANTHER" id="PTHR43767:SF1">
    <property type="entry name" value="NONRIBOSOMAL PEPTIDE SYNTHASE PES1 (EUROFUNG)-RELATED"/>
    <property type="match status" value="1"/>
</dbReference>
<evidence type="ECO:0000259" key="1">
    <source>
        <dbReference type="Pfam" id="PF00501"/>
    </source>
</evidence>
<keyword evidence="3" id="KW-0436">Ligase</keyword>
<protein>
    <submittedName>
        <fullName evidence="3">O-succinylbenzoic acid--CoA ligase</fullName>
    </submittedName>
</protein>
<dbReference type="SUPFAM" id="SSF56801">
    <property type="entry name" value="Acetyl-CoA synthetase-like"/>
    <property type="match status" value="1"/>
</dbReference>
<dbReference type="GO" id="GO:0016874">
    <property type="term" value="F:ligase activity"/>
    <property type="evidence" value="ECO:0007669"/>
    <property type="project" value="UniProtKB-KW"/>
</dbReference>
<feature type="domain" description="AMP-dependent synthetase/ligase" evidence="1">
    <location>
        <begin position="53"/>
        <end position="248"/>
    </location>
</feature>
<dbReference type="Gene3D" id="3.30.300.30">
    <property type="match status" value="1"/>
</dbReference>
<dbReference type="Pfam" id="PF13193">
    <property type="entry name" value="AMP-binding_C"/>
    <property type="match status" value="1"/>
</dbReference>
<dbReference type="InterPro" id="IPR020845">
    <property type="entry name" value="AMP-binding_CS"/>
</dbReference>
<organism evidence="3 4">
    <name type="scientific">Corynebacterium atypicum</name>
    <dbReference type="NCBI Taxonomy" id="191610"/>
    <lineage>
        <taxon>Bacteria</taxon>
        <taxon>Bacillati</taxon>
        <taxon>Actinomycetota</taxon>
        <taxon>Actinomycetes</taxon>
        <taxon>Mycobacteriales</taxon>
        <taxon>Corynebacteriaceae</taxon>
        <taxon>Corynebacterium</taxon>
    </lineage>
</organism>
<name>A0ABM5QLI1_9CORY</name>
<dbReference type="RefSeq" id="WP_038604341.1">
    <property type="nucleotide sequence ID" value="NZ_CP008944.1"/>
</dbReference>
<sequence length="380" mass="40256">MAARTLDVLPVDPADPAAILPALEEAIAGLATWLPTPTNDPHRAELLRSTQRVGTDIDPEIAVVVGTSGSTGTPKGAQLTAANLVASADATHQVLGGEGHWLLAMPAHYIAGLQVLVRSLVAGVDPYCLDLSRGFNVAEFARGARELAATGDRVYTSLTPMQLMKAMDTLQGIDALRSFDAILVGGAALRSQTRGAAERLGIRVVTTYGASETAGGCVYDGRPLPGARVELGDQGRIVLGGPTIAAGYRNVPAHPSFSRAGWWATSDAGEIDAAGNLVVNGRLDQVIDTGGLKLHPEVLERELLKVDRVRQACVVGTPHPRYGQAVVAAYVGQAEPAELYAALEGLPRWQWPKDVRRVDELPLTATGKVDRHRVAQFWQN</sequence>
<dbReference type="Gene3D" id="3.40.50.12780">
    <property type="entry name" value="N-terminal domain of ligase-like"/>
    <property type="match status" value="1"/>
</dbReference>
<dbReference type="InterPro" id="IPR042099">
    <property type="entry name" value="ANL_N_sf"/>
</dbReference>
<dbReference type="Pfam" id="PF00501">
    <property type="entry name" value="AMP-binding"/>
    <property type="match status" value="1"/>
</dbReference>
<dbReference type="InterPro" id="IPR000873">
    <property type="entry name" value="AMP-dep_synth/lig_dom"/>
</dbReference>